<dbReference type="CDD" id="cd00082">
    <property type="entry name" value="HisKA"/>
    <property type="match status" value="1"/>
</dbReference>
<evidence type="ECO:0000313" key="7">
    <source>
        <dbReference type="EMBL" id="MFD2200406.1"/>
    </source>
</evidence>
<comment type="catalytic activity">
    <reaction evidence="1">
        <text>ATP + protein L-histidine = ADP + protein N-phospho-L-histidine.</text>
        <dbReference type="EC" id="2.7.13.3"/>
    </reaction>
</comment>
<keyword evidence="7" id="KW-0067">ATP-binding</keyword>
<dbReference type="SUPFAM" id="SSF47384">
    <property type="entry name" value="Homodimeric domain of signal transducing histidine kinase"/>
    <property type="match status" value="1"/>
</dbReference>
<dbReference type="SMART" id="SM00388">
    <property type="entry name" value="HisKA"/>
    <property type="match status" value="1"/>
</dbReference>
<dbReference type="InterPro" id="IPR003594">
    <property type="entry name" value="HATPase_dom"/>
</dbReference>
<dbReference type="SUPFAM" id="SSF55874">
    <property type="entry name" value="ATPase domain of HSP90 chaperone/DNA topoisomerase II/histidine kinase"/>
    <property type="match status" value="1"/>
</dbReference>
<keyword evidence="5" id="KW-0472">Membrane</keyword>
<proteinExistence type="predicted"/>
<dbReference type="PROSITE" id="PS50109">
    <property type="entry name" value="HIS_KIN"/>
    <property type="match status" value="1"/>
</dbReference>
<dbReference type="InterPro" id="IPR011123">
    <property type="entry name" value="Y_Y_Y"/>
</dbReference>
<dbReference type="SMART" id="SM00387">
    <property type="entry name" value="HATPase_c"/>
    <property type="match status" value="1"/>
</dbReference>
<dbReference type="PANTHER" id="PTHR43547:SF2">
    <property type="entry name" value="HYBRID SIGNAL TRANSDUCTION HISTIDINE KINASE C"/>
    <property type="match status" value="1"/>
</dbReference>
<dbReference type="Gene3D" id="1.10.287.130">
    <property type="match status" value="1"/>
</dbReference>
<dbReference type="GO" id="GO:0005524">
    <property type="term" value="F:ATP binding"/>
    <property type="evidence" value="ECO:0007669"/>
    <property type="project" value="UniProtKB-KW"/>
</dbReference>
<organism evidence="7 8">
    <name type="scientific">Shivajiella indica</name>
    <dbReference type="NCBI Taxonomy" id="872115"/>
    <lineage>
        <taxon>Bacteria</taxon>
        <taxon>Pseudomonadati</taxon>
        <taxon>Bacteroidota</taxon>
        <taxon>Cytophagia</taxon>
        <taxon>Cytophagales</taxon>
        <taxon>Cyclobacteriaceae</taxon>
        <taxon>Shivajiella</taxon>
    </lineage>
</organism>
<sequence length="1061" mass="118777">MLFPVSAQINPELGLPLISNYTSKIYKGHSQIWSVIQDDRGIMYFGTTSGITEYDGVNWKQIKLPGVGGNAIIRTLGKDKKGVIYYGTVNEFGFLSVNEFGNTKAVSLTHILPEEYKGFSVINSIQSVGDHVYFQSSENLFRIEAESSKPDRGLKIWTSETGFMAGHELEGSFYIGQRNKGLFKLEGEELELIPGGDFFIDHPTYSILPYSQGKGGDVQFLMPTASKGVFIYDGGKFQKLKTELDDQLESGSLYRSKLLPDGNYLFSVLGKGAFVMNPQGKFIQKIDSEVGIQDDSIYAIFIDDSGLIWFGMDNGISKIEFNSFLTRFSRESGIKSAVLSITRSNGLLYVGTTSGVFFLDPTKRQFELVPETEGGQVFTLINDGNSLLVPTSYGIKEIKPKSRERKFINPQLSPINYLFTKNKGERLWLGSTYGISVFTRNDNPNEFPWIQEGELFELKLGVYTMAERNDGSIWAGTSLGIVYRIVPKMLPDGKLDLLNSKLEEFGPESGLENGPGLIYGVNGEVYSLTEDGLVKFNPEVQKFERTDIFGEIKVDFSSTDNFSVFEDSAGKVWMSINNKIRVASPLPDGSYALEDNLFSAYPGEDIITIYPEKDGTVWLGSGEGLFRMEGQNAVGKTFNVLLRQVSTKEDSLHINNPNQKAISLKNNNNSLKFEFAAPFYEQEERTVYQTFLEGFDKDWSSWNRNSFREYTNLSSGTYTFKVRAKNLYNTVSNEATFTFTILPPWYATWWAYLFYVLLIGGLITAIVKWRSSKLQAENRILEERVNQRTAELEKSLADLKSTQFQLIQSEKMASLGELTAGIAHEIQNPLNFVNNFSELNTELIEELVEEADKGNIEEVKAIAGNLRENESKINHHGKRAESIVKGMLQHSRTGSGKKELTDLNALADEYLRLSYHGLRAKDKSFQADFKAELDPQLPKLEVMPQDMGRLLLNLINNAFYAVNEKRKKLLDSGDTSYKPMVKVKTQSLGNAIEIAVMDNGEGIPESVKSKIFQPFFTTKPTGQGTGLGLSLSYDIVMGHSGELKLNSEEGKGTEFIVILPM</sequence>
<keyword evidence="7" id="KW-0547">Nucleotide-binding</keyword>
<dbReference type="Gene3D" id="3.30.565.10">
    <property type="entry name" value="Histidine kinase-like ATPase, C-terminal domain"/>
    <property type="match status" value="1"/>
</dbReference>
<dbReference type="InterPro" id="IPR013783">
    <property type="entry name" value="Ig-like_fold"/>
</dbReference>
<dbReference type="EC" id="2.7.13.3" evidence="2"/>
<evidence type="ECO:0000256" key="4">
    <source>
        <dbReference type="SAM" id="Coils"/>
    </source>
</evidence>
<reference evidence="8" key="1">
    <citation type="journal article" date="2019" name="Int. J. Syst. Evol. Microbiol.">
        <title>The Global Catalogue of Microorganisms (GCM) 10K type strain sequencing project: providing services to taxonomists for standard genome sequencing and annotation.</title>
        <authorList>
            <consortium name="The Broad Institute Genomics Platform"/>
            <consortium name="The Broad Institute Genome Sequencing Center for Infectious Disease"/>
            <person name="Wu L."/>
            <person name="Ma J."/>
        </authorList>
    </citation>
    <scope>NUCLEOTIDE SEQUENCE [LARGE SCALE GENOMIC DNA]</scope>
    <source>
        <strain evidence="8">KCTC 19812</strain>
    </source>
</reference>
<evidence type="ECO:0000256" key="5">
    <source>
        <dbReference type="SAM" id="Phobius"/>
    </source>
</evidence>
<keyword evidence="5" id="KW-1133">Transmembrane helix</keyword>
<gene>
    <name evidence="7" type="ORF">ACFSKV_02430</name>
</gene>
<dbReference type="InterPro" id="IPR015943">
    <property type="entry name" value="WD40/YVTN_repeat-like_dom_sf"/>
</dbReference>
<evidence type="ECO:0000313" key="8">
    <source>
        <dbReference type="Proteomes" id="UP001597414"/>
    </source>
</evidence>
<comment type="caution">
    <text evidence="7">The sequence shown here is derived from an EMBL/GenBank/DDBJ whole genome shotgun (WGS) entry which is preliminary data.</text>
</comment>
<dbReference type="InterPro" id="IPR036097">
    <property type="entry name" value="HisK_dim/P_sf"/>
</dbReference>
<dbReference type="InterPro" id="IPR005467">
    <property type="entry name" value="His_kinase_dom"/>
</dbReference>
<dbReference type="Proteomes" id="UP001597414">
    <property type="component" value="Unassembled WGS sequence"/>
</dbReference>
<dbReference type="EMBL" id="JBHUIV010000005">
    <property type="protein sequence ID" value="MFD2200406.1"/>
    <property type="molecule type" value="Genomic_DNA"/>
</dbReference>
<dbReference type="InterPro" id="IPR036890">
    <property type="entry name" value="HATPase_C_sf"/>
</dbReference>
<dbReference type="PANTHER" id="PTHR43547">
    <property type="entry name" value="TWO-COMPONENT HISTIDINE KINASE"/>
    <property type="match status" value="1"/>
</dbReference>
<name>A0ABW5B5G8_9BACT</name>
<dbReference type="Pfam" id="PF07495">
    <property type="entry name" value="Y_Y_Y"/>
    <property type="match status" value="1"/>
</dbReference>
<dbReference type="Gene3D" id="2.60.40.10">
    <property type="entry name" value="Immunoglobulins"/>
    <property type="match status" value="1"/>
</dbReference>
<protein>
    <recommendedName>
        <fullName evidence="2">histidine kinase</fullName>
        <ecNumber evidence="2">2.7.13.3</ecNumber>
    </recommendedName>
</protein>
<feature type="transmembrane region" description="Helical" evidence="5">
    <location>
        <begin position="749"/>
        <end position="769"/>
    </location>
</feature>
<dbReference type="Pfam" id="PF02518">
    <property type="entry name" value="HATPase_c"/>
    <property type="match status" value="1"/>
</dbReference>
<feature type="domain" description="Histidine kinase" evidence="6">
    <location>
        <begin position="821"/>
        <end position="1061"/>
    </location>
</feature>
<dbReference type="InterPro" id="IPR004358">
    <property type="entry name" value="Sig_transdc_His_kin-like_C"/>
</dbReference>
<dbReference type="Gene3D" id="2.130.10.10">
    <property type="entry name" value="YVTN repeat-like/Quinoprotein amine dehydrogenase"/>
    <property type="match status" value="2"/>
</dbReference>
<evidence type="ECO:0000259" key="6">
    <source>
        <dbReference type="PROSITE" id="PS50109"/>
    </source>
</evidence>
<dbReference type="InterPro" id="IPR003661">
    <property type="entry name" value="HisK_dim/P_dom"/>
</dbReference>
<dbReference type="PRINTS" id="PR00344">
    <property type="entry name" value="BCTRLSENSOR"/>
</dbReference>
<accession>A0ABW5B5G8</accession>
<keyword evidence="8" id="KW-1185">Reference proteome</keyword>
<feature type="coiled-coil region" evidence="4">
    <location>
        <begin position="771"/>
        <end position="802"/>
    </location>
</feature>
<keyword evidence="4" id="KW-0175">Coiled coil</keyword>
<keyword evidence="3" id="KW-0597">Phosphoprotein</keyword>
<evidence type="ECO:0000256" key="2">
    <source>
        <dbReference type="ARBA" id="ARBA00012438"/>
    </source>
</evidence>
<dbReference type="RefSeq" id="WP_380800099.1">
    <property type="nucleotide sequence ID" value="NZ_JBHUIV010000005.1"/>
</dbReference>
<evidence type="ECO:0000256" key="3">
    <source>
        <dbReference type="ARBA" id="ARBA00022553"/>
    </source>
</evidence>
<dbReference type="SUPFAM" id="SSF69322">
    <property type="entry name" value="Tricorn protease domain 2"/>
    <property type="match status" value="1"/>
</dbReference>
<keyword evidence="5" id="KW-0812">Transmembrane</keyword>
<evidence type="ECO:0000256" key="1">
    <source>
        <dbReference type="ARBA" id="ARBA00000085"/>
    </source>
</evidence>